<accession>A0AAD4EAN2</accession>
<name>A0AAD4EAN2_9AGAM</name>
<protein>
    <recommendedName>
        <fullName evidence="2">CxC2-like cysteine cluster KDZ transposase-associated domain-containing protein</fullName>
    </recommendedName>
</protein>
<dbReference type="GeneID" id="64661017"/>
<dbReference type="EMBL" id="JABBWK010000017">
    <property type="protein sequence ID" value="KAG1902462.1"/>
    <property type="molecule type" value="Genomic_DNA"/>
</dbReference>
<dbReference type="Pfam" id="PF18803">
    <property type="entry name" value="CxC2"/>
    <property type="match status" value="1"/>
</dbReference>
<reference evidence="3" key="1">
    <citation type="journal article" date="2020" name="New Phytol.">
        <title>Comparative genomics reveals dynamic genome evolution in host specialist ectomycorrhizal fungi.</title>
        <authorList>
            <person name="Lofgren L.A."/>
            <person name="Nguyen N.H."/>
            <person name="Vilgalys R."/>
            <person name="Ruytinx J."/>
            <person name="Liao H.L."/>
            <person name="Branco S."/>
            <person name="Kuo A."/>
            <person name="LaButti K."/>
            <person name="Lipzen A."/>
            <person name="Andreopoulos W."/>
            <person name="Pangilinan J."/>
            <person name="Riley R."/>
            <person name="Hundley H."/>
            <person name="Na H."/>
            <person name="Barry K."/>
            <person name="Grigoriev I.V."/>
            <person name="Stajich J.E."/>
            <person name="Kennedy P.G."/>
        </authorList>
    </citation>
    <scope>NUCLEOTIDE SEQUENCE</scope>
    <source>
        <strain evidence="3">FC203</strain>
    </source>
</reference>
<feature type="compositionally biased region" description="Polar residues" evidence="1">
    <location>
        <begin position="25"/>
        <end position="35"/>
    </location>
</feature>
<dbReference type="AlphaFoldDB" id="A0AAD4EAN2"/>
<proteinExistence type="predicted"/>
<evidence type="ECO:0000313" key="3">
    <source>
        <dbReference type="EMBL" id="KAG1902462.1"/>
    </source>
</evidence>
<gene>
    <name evidence="3" type="ORF">F5891DRAFT_1186576</name>
</gene>
<feature type="region of interest" description="Disordered" evidence="1">
    <location>
        <begin position="25"/>
        <end position="52"/>
    </location>
</feature>
<dbReference type="InterPro" id="IPR040521">
    <property type="entry name" value="KDZ"/>
</dbReference>
<feature type="domain" description="CxC2-like cysteine cluster KDZ transposase-associated" evidence="2">
    <location>
        <begin position="136"/>
        <end position="243"/>
    </location>
</feature>
<dbReference type="InterPro" id="IPR041457">
    <property type="entry name" value="CxC2_KDZ-assoc"/>
</dbReference>
<dbReference type="Pfam" id="PF18758">
    <property type="entry name" value="KDZ"/>
    <property type="match status" value="1"/>
</dbReference>
<organism evidence="3 4">
    <name type="scientific">Suillus fuscotomentosus</name>
    <dbReference type="NCBI Taxonomy" id="1912939"/>
    <lineage>
        <taxon>Eukaryota</taxon>
        <taxon>Fungi</taxon>
        <taxon>Dikarya</taxon>
        <taxon>Basidiomycota</taxon>
        <taxon>Agaricomycotina</taxon>
        <taxon>Agaricomycetes</taxon>
        <taxon>Agaricomycetidae</taxon>
        <taxon>Boletales</taxon>
        <taxon>Suillineae</taxon>
        <taxon>Suillaceae</taxon>
        <taxon>Suillus</taxon>
    </lineage>
</organism>
<sequence length="497" mass="55837">MGPSRQQCDKGLKRQWHVLNAAHQASQRQNLSAARQQAMHAPQETSGDHKLHKHISHTITGPGRVAMRTEYFVGPMTTPNVPAVAPGSPLNDNGHNEFNVVDAAYIDYLAETDKGPKKHKRTAGHWNNGYFAHTTLKVLGLRVQLGHPSGECCYNSSTAFYDDFVVLNINGVHEIALDFCACEIAQSPIVQLLHTWWYPSTTVDPRSATTFRLLHHFHILSFESKASTFEYWQTLARLTDNAGDRYEALLRMIKQWRSITLLKRSGYGHDPAGVCAATPGACTVLCPACPQPGKNMLDDWEKALPEVHWKYALFLAIDANFRLARKNVSSDEVDPGLSWGLSYFVEEHEFKSFLNEAGRLPQEKSMYARHSAVNLADTKNARGLAATGVGTVDCARHNLKRPCAVGDLQKGERYINMDYLLFSTLQQTRDIMVLNISYDITCQWSKNLWDRMSRYPSAIHLDLSNKTIVFLIPKFHLPAHIAACQITFSYNLIEGIC</sequence>
<dbReference type="Proteomes" id="UP001195769">
    <property type="component" value="Unassembled WGS sequence"/>
</dbReference>
<evidence type="ECO:0000259" key="2">
    <source>
        <dbReference type="Pfam" id="PF18803"/>
    </source>
</evidence>
<dbReference type="RefSeq" id="XP_041228037.1">
    <property type="nucleotide sequence ID" value="XM_041366719.1"/>
</dbReference>
<evidence type="ECO:0000256" key="1">
    <source>
        <dbReference type="SAM" id="MobiDB-lite"/>
    </source>
</evidence>
<evidence type="ECO:0000313" key="4">
    <source>
        <dbReference type="Proteomes" id="UP001195769"/>
    </source>
</evidence>
<comment type="caution">
    <text evidence="3">The sequence shown here is derived from an EMBL/GenBank/DDBJ whole genome shotgun (WGS) entry which is preliminary data.</text>
</comment>
<keyword evidence="4" id="KW-1185">Reference proteome</keyword>